<feature type="compositionally biased region" description="Polar residues" evidence="1">
    <location>
        <begin position="95"/>
        <end position="106"/>
    </location>
</feature>
<organism evidence="2 3">
    <name type="scientific">Allomyces macrogynus (strain ATCC 38327)</name>
    <name type="common">Allomyces javanicus var. macrogynus</name>
    <dbReference type="NCBI Taxonomy" id="578462"/>
    <lineage>
        <taxon>Eukaryota</taxon>
        <taxon>Fungi</taxon>
        <taxon>Fungi incertae sedis</taxon>
        <taxon>Blastocladiomycota</taxon>
        <taxon>Blastocladiomycetes</taxon>
        <taxon>Blastocladiales</taxon>
        <taxon>Blastocladiaceae</taxon>
        <taxon>Allomyces</taxon>
    </lineage>
</organism>
<accession>A0A0L0T7Y5</accession>
<evidence type="ECO:0000256" key="1">
    <source>
        <dbReference type="SAM" id="MobiDB-lite"/>
    </source>
</evidence>
<name>A0A0L0T7Y5_ALLM3</name>
<evidence type="ECO:0000313" key="2">
    <source>
        <dbReference type="EMBL" id="KNE70862.1"/>
    </source>
</evidence>
<sequence length="157" mass="17069">MATQYYYQALPVDDEATRAWLLDDRSRLNRTPVQPEADMAVSTVSTVYEPAPAEAASALEHSATAPLAPSDALVCTQDDHPTPPSKDAAPAPATENDSLTWPSDATPTQVRDRLNQLVMQATMFRAQIDADRTQLAAVAARLRELGALRESGYEAWT</sequence>
<reference evidence="2 3" key="1">
    <citation type="submission" date="2009-11" db="EMBL/GenBank/DDBJ databases">
        <title>Annotation of Allomyces macrogynus ATCC 38327.</title>
        <authorList>
            <consortium name="The Broad Institute Genome Sequencing Platform"/>
            <person name="Russ C."/>
            <person name="Cuomo C."/>
            <person name="Burger G."/>
            <person name="Gray M.W."/>
            <person name="Holland P.W.H."/>
            <person name="King N."/>
            <person name="Lang F.B.F."/>
            <person name="Roger A.J."/>
            <person name="Ruiz-Trillo I."/>
            <person name="Young S.K."/>
            <person name="Zeng Q."/>
            <person name="Gargeya S."/>
            <person name="Fitzgerald M."/>
            <person name="Haas B."/>
            <person name="Abouelleil A."/>
            <person name="Alvarado L."/>
            <person name="Arachchi H.M."/>
            <person name="Berlin A."/>
            <person name="Chapman S.B."/>
            <person name="Gearin G."/>
            <person name="Goldberg J."/>
            <person name="Griggs A."/>
            <person name="Gujja S."/>
            <person name="Hansen M."/>
            <person name="Heiman D."/>
            <person name="Howarth C."/>
            <person name="Larimer J."/>
            <person name="Lui A."/>
            <person name="MacDonald P.J.P."/>
            <person name="McCowen C."/>
            <person name="Montmayeur A."/>
            <person name="Murphy C."/>
            <person name="Neiman D."/>
            <person name="Pearson M."/>
            <person name="Priest M."/>
            <person name="Roberts A."/>
            <person name="Saif S."/>
            <person name="Shea T."/>
            <person name="Sisk P."/>
            <person name="Stolte C."/>
            <person name="Sykes S."/>
            <person name="Wortman J."/>
            <person name="Nusbaum C."/>
            <person name="Birren B."/>
        </authorList>
    </citation>
    <scope>NUCLEOTIDE SEQUENCE [LARGE SCALE GENOMIC DNA]</scope>
    <source>
        <strain evidence="2 3">ATCC 38327</strain>
    </source>
</reference>
<dbReference type="EMBL" id="GG745368">
    <property type="protein sequence ID" value="KNE70862.1"/>
    <property type="molecule type" value="Genomic_DNA"/>
</dbReference>
<protein>
    <submittedName>
        <fullName evidence="2">Uncharacterized protein</fullName>
    </submittedName>
</protein>
<feature type="region of interest" description="Disordered" evidence="1">
    <location>
        <begin position="55"/>
        <end position="106"/>
    </location>
</feature>
<dbReference type="VEuPathDB" id="FungiDB:AMAG_20191"/>
<evidence type="ECO:0000313" key="3">
    <source>
        <dbReference type="Proteomes" id="UP000054350"/>
    </source>
</evidence>
<dbReference type="Proteomes" id="UP000054350">
    <property type="component" value="Unassembled WGS sequence"/>
</dbReference>
<dbReference type="AlphaFoldDB" id="A0A0L0T7Y5"/>
<proteinExistence type="predicted"/>
<keyword evidence="3" id="KW-1185">Reference proteome</keyword>
<feature type="compositionally biased region" description="Low complexity" evidence="1">
    <location>
        <begin position="55"/>
        <end position="66"/>
    </location>
</feature>
<reference evidence="3" key="2">
    <citation type="submission" date="2009-11" db="EMBL/GenBank/DDBJ databases">
        <title>The Genome Sequence of Allomyces macrogynus strain ATCC 38327.</title>
        <authorList>
            <consortium name="The Broad Institute Genome Sequencing Platform"/>
            <person name="Russ C."/>
            <person name="Cuomo C."/>
            <person name="Shea T."/>
            <person name="Young S.K."/>
            <person name="Zeng Q."/>
            <person name="Koehrsen M."/>
            <person name="Haas B."/>
            <person name="Borodovsky M."/>
            <person name="Guigo R."/>
            <person name="Alvarado L."/>
            <person name="Berlin A."/>
            <person name="Borenstein D."/>
            <person name="Chen Z."/>
            <person name="Engels R."/>
            <person name="Freedman E."/>
            <person name="Gellesch M."/>
            <person name="Goldberg J."/>
            <person name="Griggs A."/>
            <person name="Gujja S."/>
            <person name="Heiman D."/>
            <person name="Hepburn T."/>
            <person name="Howarth C."/>
            <person name="Jen D."/>
            <person name="Larson L."/>
            <person name="Lewis B."/>
            <person name="Mehta T."/>
            <person name="Park D."/>
            <person name="Pearson M."/>
            <person name="Roberts A."/>
            <person name="Saif S."/>
            <person name="Shenoy N."/>
            <person name="Sisk P."/>
            <person name="Stolte C."/>
            <person name="Sykes S."/>
            <person name="Walk T."/>
            <person name="White J."/>
            <person name="Yandava C."/>
            <person name="Burger G."/>
            <person name="Gray M.W."/>
            <person name="Holland P.W.H."/>
            <person name="King N."/>
            <person name="Lang F.B.F."/>
            <person name="Roger A.J."/>
            <person name="Ruiz-Trillo I."/>
            <person name="Lander E."/>
            <person name="Nusbaum C."/>
        </authorList>
    </citation>
    <scope>NUCLEOTIDE SEQUENCE [LARGE SCALE GENOMIC DNA]</scope>
    <source>
        <strain evidence="3">ATCC 38327</strain>
    </source>
</reference>
<gene>
    <name evidence="2" type="ORF">AMAG_20191</name>
</gene>